<organism evidence="1 2">
    <name type="scientific">Labrys okinawensis</name>
    <dbReference type="NCBI Taxonomy" id="346911"/>
    <lineage>
        <taxon>Bacteria</taxon>
        <taxon>Pseudomonadati</taxon>
        <taxon>Pseudomonadota</taxon>
        <taxon>Alphaproteobacteria</taxon>
        <taxon>Hyphomicrobiales</taxon>
        <taxon>Xanthobacteraceae</taxon>
        <taxon>Labrys</taxon>
    </lineage>
</organism>
<reference evidence="1 2" key="1">
    <citation type="submission" date="2018-02" db="EMBL/GenBank/DDBJ databases">
        <title>Whole genome sequencing of endophytic bacterium.</title>
        <authorList>
            <person name="Eedara R."/>
            <person name="Podile A.R."/>
        </authorList>
    </citation>
    <scope>NUCLEOTIDE SEQUENCE [LARGE SCALE GENOMIC DNA]</scope>
    <source>
        <strain evidence="1 2">RP1T</strain>
    </source>
</reference>
<comment type="caution">
    <text evidence="1">The sequence shown here is derived from an EMBL/GenBank/DDBJ whole genome shotgun (WGS) entry which is preliminary data.</text>
</comment>
<dbReference type="EMBL" id="PUEJ01000005">
    <property type="protein sequence ID" value="PRH86624.1"/>
    <property type="molecule type" value="Genomic_DNA"/>
</dbReference>
<sequence length="352" mass="37160">MSIIPFPRAGLQKGPAALLPPIPIFDARDSGPVAHAQARRDTVRALLRSCLISMPAEAYGRVTALDAAAHAWLLASPSPYVGEIEAIAALLPMPGAFLINAAYEWGCTTLAAAAPDGRGARLLRTLDWDFDGLGRFVEIVRQRGPAGEFLNVTWPGAVGVLTALAPGRFAASINKGPASAGTASASGAIVPDLSGLRRGLMPPMHLLRRIFEEAPDFATARDLMERIPLAAETIFTLTGLSPAETCVIERRPEAFVTQTGPVAAANDWANAPGWNNGMASESDSPSRRLAIASHAGRAMAPFAWVEPPLRNAITRLAVEANARQGSLRVRGYEAGPDRSDAVPVTADLELQV</sequence>
<protein>
    <submittedName>
        <fullName evidence="1">Uncharacterized protein</fullName>
    </submittedName>
</protein>
<dbReference type="PANTHER" id="PTHR28583:SF1">
    <property type="entry name" value="ACID CERAMIDASE"/>
    <property type="match status" value="1"/>
</dbReference>
<name>A0A2S9QBB0_9HYPH</name>
<dbReference type="GO" id="GO:0016810">
    <property type="term" value="F:hydrolase activity, acting on carbon-nitrogen (but not peptide) bonds"/>
    <property type="evidence" value="ECO:0007669"/>
    <property type="project" value="TreeGrafter"/>
</dbReference>
<dbReference type="Proteomes" id="UP000237682">
    <property type="component" value="Unassembled WGS sequence"/>
</dbReference>
<evidence type="ECO:0000313" key="1">
    <source>
        <dbReference type="EMBL" id="PRH86624.1"/>
    </source>
</evidence>
<proteinExistence type="predicted"/>
<accession>A0A2S9QBB0</accession>
<dbReference type="PANTHER" id="PTHR28583">
    <property type="entry name" value="ACID AMIDASE"/>
    <property type="match status" value="1"/>
</dbReference>
<gene>
    <name evidence="1" type="ORF">C5L14_14965</name>
</gene>
<evidence type="ECO:0000313" key="2">
    <source>
        <dbReference type="Proteomes" id="UP000237682"/>
    </source>
</evidence>
<dbReference type="AlphaFoldDB" id="A0A2S9QBB0"/>
<keyword evidence="2" id="KW-1185">Reference proteome</keyword>
<dbReference type="Gene3D" id="3.60.60.10">
    <property type="entry name" value="Penicillin V Acylase, Chain A"/>
    <property type="match status" value="1"/>
</dbReference>